<dbReference type="Proteomes" id="UP000184245">
    <property type="component" value="Unassembled WGS sequence"/>
</dbReference>
<evidence type="ECO:0000259" key="1">
    <source>
        <dbReference type="PROSITE" id="PS50846"/>
    </source>
</evidence>
<accession>A0A1M4X8V6</accession>
<evidence type="ECO:0000313" key="2">
    <source>
        <dbReference type="EMBL" id="SHE89835.1"/>
    </source>
</evidence>
<proteinExistence type="predicted"/>
<protein>
    <submittedName>
        <fullName evidence="2">Copper chaperone CopZ</fullName>
    </submittedName>
</protein>
<dbReference type="OrthoDB" id="9813965at2"/>
<dbReference type="PROSITE" id="PS50846">
    <property type="entry name" value="HMA_2"/>
    <property type="match status" value="1"/>
</dbReference>
<dbReference type="InterPro" id="IPR006121">
    <property type="entry name" value="HMA_dom"/>
</dbReference>
<gene>
    <name evidence="2" type="ORF">SAMN02745158_01887</name>
</gene>
<keyword evidence="3" id="KW-1185">Reference proteome</keyword>
<reference evidence="2 3" key="1">
    <citation type="submission" date="2016-11" db="EMBL/GenBank/DDBJ databases">
        <authorList>
            <person name="Jaros S."/>
            <person name="Januszkiewicz K."/>
            <person name="Wedrychowicz H."/>
        </authorList>
    </citation>
    <scope>NUCLEOTIDE SEQUENCE [LARGE SCALE GENOMIC DNA]</scope>
    <source>
        <strain evidence="2 3">DSM 17459</strain>
    </source>
</reference>
<evidence type="ECO:0000313" key="3">
    <source>
        <dbReference type="Proteomes" id="UP000184245"/>
    </source>
</evidence>
<dbReference type="CDD" id="cd00371">
    <property type="entry name" value="HMA"/>
    <property type="match status" value="1"/>
</dbReference>
<name>A0A1M4X8V6_9CLOT</name>
<dbReference type="GO" id="GO:0046872">
    <property type="term" value="F:metal ion binding"/>
    <property type="evidence" value="ECO:0007669"/>
    <property type="project" value="InterPro"/>
</dbReference>
<dbReference type="SUPFAM" id="SSF55008">
    <property type="entry name" value="HMA, heavy metal-associated domain"/>
    <property type="match status" value="1"/>
</dbReference>
<organism evidence="2 3">
    <name type="scientific">Lactonifactor longoviformis DSM 17459</name>
    <dbReference type="NCBI Taxonomy" id="1122155"/>
    <lineage>
        <taxon>Bacteria</taxon>
        <taxon>Bacillati</taxon>
        <taxon>Bacillota</taxon>
        <taxon>Clostridia</taxon>
        <taxon>Eubacteriales</taxon>
        <taxon>Clostridiaceae</taxon>
        <taxon>Lactonifactor</taxon>
    </lineage>
</organism>
<dbReference type="Pfam" id="PF00403">
    <property type="entry name" value="HMA"/>
    <property type="match status" value="1"/>
</dbReference>
<dbReference type="RefSeq" id="WP_044911083.1">
    <property type="nucleotide sequence ID" value="NZ_FQVI01000008.1"/>
</dbReference>
<dbReference type="EMBL" id="FQVI01000008">
    <property type="protein sequence ID" value="SHE89835.1"/>
    <property type="molecule type" value="Genomic_DNA"/>
</dbReference>
<dbReference type="AlphaFoldDB" id="A0A1M4X8V6"/>
<dbReference type="InterPro" id="IPR036163">
    <property type="entry name" value="HMA_dom_sf"/>
</dbReference>
<sequence length="82" mass="9298">MWKYTIQVDGMMCGMCESHVNDAVRKAFPVKKVTSSRSKKETVVITEMELDQETLRAAISATGYDVGEIQKESWHKKGLFGR</sequence>
<dbReference type="STRING" id="1122155.SAMN02745158_01887"/>
<dbReference type="Gene3D" id="3.30.70.100">
    <property type="match status" value="1"/>
</dbReference>
<feature type="domain" description="HMA" evidence="1">
    <location>
        <begin position="2"/>
        <end position="67"/>
    </location>
</feature>